<accession>A0A7H8QVQ7</accession>
<feature type="region of interest" description="Disordered" evidence="1">
    <location>
        <begin position="1"/>
        <end position="49"/>
    </location>
</feature>
<dbReference type="KEGG" id="trg:TRUGW13939_04031"/>
<proteinExistence type="predicted"/>
<dbReference type="EMBL" id="CP055899">
    <property type="protein sequence ID" value="QKX56923.1"/>
    <property type="molecule type" value="Genomic_DNA"/>
</dbReference>
<gene>
    <name evidence="2" type="ORF">TRUGW13939_04031</name>
</gene>
<evidence type="ECO:0000313" key="3">
    <source>
        <dbReference type="Proteomes" id="UP000509510"/>
    </source>
</evidence>
<evidence type="ECO:0000256" key="1">
    <source>
        <dbReference type="SAM" id="MobiDB-lite"/>
    </source>
</evidence>
<dbReference type="RefSeq" id="XP_035343101.1">
    <property type="nucleotide sequence ID" value="XM_035487208.1"/>
</dbReference>
<feature type="region of interest" description="Disordered" evidence="1">
    <location>
        <begin position="235"/>
        <end position="291"/>
    </location>
</feature>
<dbReference type="OrthoDB" id="10424688at2759"/>
<reference evidence="3" key="1">
    <citation type="submission" date="2020-06" db="EMBL/GenBank/DDBJ databases">
        <title>A chromosome-scale genome assembly of Talaromyces rugulosus W13939.</title>
        <authorList>
            <person name="Wang B."/>
            <person name="Guo L."/>
            <person name="Ye K."/>
            <person name="Wang L."/>
        </authorList>
    </citation>
    <scope>NUCLEOTIDE SEQUENCE [LARGE SCALE GENOMIC DNA]</scope>
    <source>
        <strain evidence="3">W13939</strain>
    </source>
</reference>
<feature type="region of interest" description="Disordered" evidence="1">
    <location>
        <begin position="169"/>
        <end position="211"/>
    </location>
</feature>
<dbReference type="AlphaFoldDB" id="A0A7H8QVQ7"/>
<sequence>MSNHPRIFRANSSDAAQDMSDANNQRRKSNASSLSEFPAAASTSKSSKKEGLFGNAAVNAAVNAAISGLASTPTGSDHNSNLGFRPVKWDNSTGFDSAFLVNGKHALTHQSGLNFSSPPSMTSTPPVAMFEFTPGNSSFGPAETNPVNNSHKSRVSDMGSPFGSGAVLNNLFGNTPSATIGGDTPGQPTTNEREEGTPDESTLPPGFASPEELDFLLKPRDALRHFGSVYLGRNSGARRSASFPKAHGKPNSKPRPVAATGSVQVTPAPPQNNQQQQLQEQHQPWSLLDDNSKPLLNIATTSLPQLSTSRTSAEQKTSPEWLGIINTELKSLTQHIKISGTGQQAKLYEIAALLGEIKKQQKKDSEALAKALQTREDQNKKGLDGFVDDSLKFMVEVLLLCFLCIGILLQYQSYSFQAEKLFSKLT</sequence>
<feature type="compositionally biased region" description="Low complexity" evidence="1">
    <location>
        <begin position="271"/>
        <end position="284"/>
    </location>
</feature>
<feature type="compositionally biased region" description="Polar residues" evidence="1">
    <location>
        <begin position="10"/>
        <end position="23"/>
    </location>
</feature>
<keyword evidence="3" id="KW-1185">Reference proteome</keyword>
<evidence type="ECO:0000313" key="2">
    <source>
        <dbReference type="EMBL" id="QKX56923.1"/>
    </source>
</evidence>
<dbReference type="GeneID" id="55991533"/>
<name>A0A7H8QVQ7_TALRU</name>
<protein>
    <submittedName>
        <fullName evidence="2">Uncharacterized protein</fullName>
    </submittedName>
</protein>
<organism evidence="2 3">
    <name type="scientific">Talaromyces rugulosus</name>
    <name type="common">Penicillium rugulosum</name>
    <dbReference type="NCBI Taxonomy" id="121627"/>
    <lineage>
        <taxon>Eukaryota</taxon>
        <taxon>Fungi</taxon>
        <taxon>Dikarya</taxon>
        <taxon>Ascomycota</taxon>
        <taxon>Pezizomycotina</taxon>
        <taxon>Eurotiomycetes</taxon>
        <taxon>Eurotiomycetidae</taxon>
        <taxon>Eurotiales</taxon>
        <taxon>Trichocomaceae</taxon>
        <taxon>Talaromyces</taxon>
        <taxon>Talaromyces sect. Islandici</taxon>
    </lineage>
</organism>
<dbReference type="Proteomes" id="UP000509510">
    <property type="component" value="Chromosome II"/>
</dbReference>